<accession>A0A919Q5G5</accession>
<reference evidence="1" key="1">
    <citation type="submission" date="2021-01" db="EMBL/GenBank/DDBJ databases">
        <title>Whole genome shotgun sequence of Acrocarpospora phusangensis NBRC 108782.</title>
        <authorList>
            <person name="Komaki H."/>
            <person name="Tamura T."/>
        </authorList>
    </citation>
    <scope>NUCLEOTIDE SEQUENCE</scope>
    <source>
        <strain evidence="1">NBRC 108782</strain>
    </source>
</reference>
<protein>
    <submittedName>
        <fullName evidence="1">Uncharacterized protein</fullName>
    </submittedName>
</protein>
<name>A0A919Q5G5_9ACTN</name>
<keyword evidence="2" id="KW-1185">Reference proteome</keyword>
<comment type="caution">
    <text evidence="1">The sequence shown here is derived from an EMBL/GenBank/DDBJ whole genome shotgun (WGS) entry which is preliminary data.</text>
</comment>
<dbReference type="Proteomes" id="UP000640052">
    <property type="component" value="Unassembled WGS sequence"/>
</dbReference>
<dbReference type="RefSeq" id="WP_204039339.1">
    <property type="nucleotide sequence ID" value="NZ_BOOA01000004.1"/>
</dbReference>
<evidence type="ECO:0000313" key="1">
    <source>
        <dbReference type="EMBL" id="GIH22511.1"/>
    </source>
</evidence>
<organism evidence="1 2">
    <name type="scientific">Acrocarpospora phusangensis</name>
    <dbReference type="NCBI Taxonomy" id="1070424"/>
    <lineage>
        <taxon>Bacteria</taxon>
        <taxon>Bacillati</taxon>
        <taxon>Actinomycetota</taxon>
        <taxon>Actinomycetes</taxon>
        <taxon>Streptosporangiales</taxon>
        <taxon>Streptosporangiaceae</taxon>
        <taxon>Acrocarpospora</taxon>
    </lineage>
</organism>
<dbReference type="EMBL" id="BOOA01000004">
    <property type="protein sequence ID" value="GIH22511.1"/>
    <property type="molecule type" value="Genomic_DNA"/>
</dbReference>
<gene>
    <name evidence="1" type="ORF">Aph01nite_08210</name>
</gene>
<dbReference type="AlphaFoldDB" id="A0A919Q5G5"/>
<evidence type="ECO:0000313" key="2">
    <source>
        <dbReference type="Proteomes" id="UP000640052"/>
    </source>
</evidence>
<proteinExistence type="predicted"/>
<sequence length="99" mass="11157">MARLRITSQGRKIVGAWNVRATPEDRELVGRLLDAIEDETAKNAETGFYYEQHPANPAITVFQPRKGLFVLVRAATDNRIRSDQFDVVSIAEAENDQVE</sequence>